<dbReference type="Pfam" id="PF17180">
    <property type="entry name" value="Zn_ribbon_3CxxC_2"/>
    <property type="match status" value="1"/>
</dbReference>
<dbReference type="GO" id="GO:0055085">
    <property type="term" value="P:transmembrane transport"/>
    <property type="evidence" value="ECO:0007669"/>
    <property type="project" value="InterPro"/>
</dbReference>
<feature type="compositionally biased region" description="Polar residues" evidence="7">
    <location>
        <begin position="644"/>
        <end position="658"/>
    </location>
</feature>
<evidence type="ECO:0000256" key="5">
    <source>
        <dbReference type="ARBA" id="ARBA00023136"/>
    </source>
</evidence>
<evidence type="ECO:0000313" key="11">
    <source>
        <dbReference type="Proteomes" id="UP000241769"/>
    </source>
</evidence>
<dbReference type="PRINTS" id="PR00926">
    <property type="entry name" value="MITOCARRIER"/>
</dbReference>
<protein>
    <recommendedName>
        <fullName evidence="9">Zinc finger domain-containing protein</fullName>
    </recommendedName>
</protein>
<feature type="region of interest" description="Disordered" evidence="7">
    <location>
        <begin position="642"/>
        <end position="666"/>
    </location>
</feature>
<dbReference type="Pfam" id="PF00153">
    <property type="entry name" value="Mito_carr"/>
    <property type="match status" value="2"/>
</dbReference>
<sequence>MAKQDSTDYAICVDNYVDICSSRLECVKEEDIESFSTLFDAEKSLFAQQSVPFKTFEEFAVIDLTQPASSIPSVDAPLPEIKTESSVTPSPPAHISIAPTNGSQYVSSPKKPLTPRRTTTMPKVHVLSRIPIEKPAGTQFGESADVVTTLVSPAAKVMPTSKTVPSQKLENAFAKKYPNLKNAELGLPIDYTILPGGSLGMKFSYTASMINHIKRNLKGYKWDPSKKMWSVIDASVPAAVHMLDHLGIFVPPAVRNYAKKVMGGKMSITEHSQLDGSDQARLDFAYDFDVISTIKQLHPMERMWDATRGSWFVDVGAVSELIQLLSPLGVSAPPGLMEELRTMEIKEEVELHKEEVEAELHKEEVPILQPIKKQKTECDCGRPHFEVKGRHVCKYFGHFRCNCGHWWSSGNCWKGESQQCSRCQTDVFPWKKDKLSGTGSGGIPSQRPLWNVQEAGTQLQRLAFQGDSSHVIICVDHSSEFFCDALRVSRLANRMEPRDEKKRADIMILRGGHHDPTYQDTHADENKIKLLACGAASGAVSRTAVAPLARVTILFMVSSMEKVGLKPAYSKGTWQALKATYENEGFRGFYKGNGTHFIKKVPFAAIKFYSYERFKQDAKIWRRIVAGAGAAVVSGEEAHVCKPANNQNTGESTALSQPSREKKGSPSGIESVIPYIALNLSIWENLKKTMSERYQKNDALTSAFCGALSGSIASALTFPLDVIRRHIQLNFKKDASYTGYRDAFVQIYQKRGLRGFYKGLFPHFLSVIPVVSISFGTYDFMKKMFNVTDSLSLTIRICVNTQS</sequence>
<keyword evidence="8" id="KW-1133">Transmembrane helix</keyword>
<dbReference type="InterPro" id="IPR033446">
    <property type="entry name" value="ZCCHC24_Znf-3CxxC"/>
</dbReference>
<dbReference type="Gene3D" id="1.50.40.10">
    <property type="entry name" value="Mitochondrial carrier domain"/>
    <property type="match status" value="2"/>
</dbReference>
<dbReference type="Proteomes" id="UP000241769">
    <property type="component" value="Unassembled WGS sequence"/>
</dbReference>
<dbReference type="PANTHER" id="PTHR24089">
    <property type="entry name" value="SOLUTE CARRIER FAMILY 25"/>
    <property type="match status" value="1"/>
</dbReference>
<feature type="transmembrane region" description="Helical" evidence="8">
    <location>
        <begin position="760"/>
        <end position="778"/>
    </location>
</feature>
<evidence type="ECO:0000256" key="6">
    <source>
        <dbReference type="PROSITE-ProRule" id="PRU00282"/>
    </source>
</evidence>
<evidence type="ECO:0000256" key="3">
    <source>
        <dbReference type="ARBA" id="ARBA00022692"/>
    </source>
</evidence>
<feature type="repeat" description="Solcar" evidence="6">
    <location>
        <begin position="697"/>
        <end position="784"/>
    </location>
</feature>
<evidence type="ECO:0000313" key="10">
    <source>
        <dbReference type="EMBL" id="PRP85276.1"/>
    </source>
</evidence>
<dbReference type="OrthoDB" id="270584at2759"/>
<comment type="subcellular location">
    <subcellularLocation>
        <location evidence="1">Membrane</location>
        <topology evidence="1">Multi-pass membrane protein</topology>
    </subcellularLocation>
</comment>
<evidence type="ECO:0000256" key="7">
    <source>
        <dbReference type="SAM" id="MobiDB-lite"/>
    </source>
</evidence>
<organism evidence="10 11">
    <name type="scientific">Planoprotostelium fungivorum</name>
    <dbReference type="NCBI Taxonomy" id="1890364"/>
    <lineage>
        <taxon>Eukaryota</taxon>
        <taxon>Amoebozoa</taxon>
        <taxon>Evosea</taxon>
        <taxon>Variosea</taxon>
        <taxon>Cavosteliida</taxon>
        <taxon>Cavosteliaceae</taxon>
        <taxon>Planoprotostelium</taxon>
    </lineage>
</organism>
<keyword evidence="5 6" id="KW-0472">Membrane</keyword>
<dbReference type="SUPFAM" id="SSF103506">
    <property type="entry name" value="Mitochondrial carrier"/>
    <property type="match status" value="1"/>
</dbReference>
<evidence type="ECO:0000256" key="1">
    <source>
        <dbReference type="ARBA" id="ARBA00004141"/>
    </source>
</evidence>
<evidence type="ECO:0000256" key="4">
    <source>
        <dbReference type="ARBA" id="ARBA00022737"/>
    </source>
</evidence>
<feature type="domain" description="Zinc finger" evidence="9">
    <location>
        <begin position="395"/>
        <end position="432"/>
    </location>
</feature>
<dbReference type="STRING" id="1890364.A0A2P6NMS5"/>
<keyword evidence="11" id="KW-1185">Reference proteome</keyword>
<comment type="caution">
    <text evidence="10">The sequence shown here is derived from an EMBL/GenBank/DDBJ whole genome shotgun (WGS) entry which is preliminary data.</text>
</comment>
<dbReference type="InterPro" id="IPR002067">
    <property type="entry name" value="MCP"/>
</dbReference>
<keyword evidence="2" id="KW-0813">Transport</keyword>
<evidence type="ECO:0000256" key="8">
    <source>
        <dbReference type="SAM" id="Phobius"/>
    </source>
</evidence>
<accession>A0A2P6NMS5</accession>
<dbReference type="InterPro" id="IPR018108">
    <property type="entry name" value="MCP_transmembrane"/>
</dbReference>
<proteinExistence type="predicted"/>
<keyword evidence="4" id="KW-0677">Repeat</keyword>
<feature type="compositionally biased region" description="Polar residues" evidence="7">
    <location>
        <begin position="98"/>
        <end position="107"/>
    </location>
</feature>
<dbReference type="InParanoid" id="A0A2P6NMS5"/>
<name>A0A2P6NMS5_9EUKA</name>
<dbReference type="AlphaFoldDB" id="A0A2P6NMS5"/>
<dbReference type="PROSITE" id="PS50920">
    <property type="entry name" value="SOLCAR"/>
    <property type="match status" value="2"/>
</dbReference>
<dbReference type="GO" id="GO:0016020">
    <property type="term" value="C:membrane"/>
    <property type="evidence" value="ECO:0007669"/>
    <property type="project" value="UniProtKB-SubCell"/>
</dbReference>
<feature type="region of interest" description="Disordered" evidence="7">
    <location>
        <begin position="96"/>
        <end position="117"/>
    </location>
</feature>
<dbReference type="EMBL" id="MDYQ01000047">
    <property type="protein sequence ID" value="PRP85276.1"/>
    <property type="molecule type" value="Genomic_DNA"/>
</dbReference>
<reference evidence="10 11" key="1">
    <citation type="journal article" date="2018" name="Genome Biol. Evol.">
        <title>Multiple Roots of Fruiting Body Formation in Amoebozoa.</title>
        <authorList>
            <person name="Hillmann F."/>
            <person name="Forbes G."/>
            <person name="Novohradska S."/>
            <person name="Ferling I."/>
            <person name="Riege K."/>
            <person name="Groth M."/>
            <person name="Westermann M."/>
            <person name="Marz M."/>
            <person name="Spaller T."/>
            <person name="Winckler T."/>
            <person name="Schaap P."/>
            <person name="Glockner G."/>
        </authorList>
    </citation>
    <scope>NUCLEOTIDE SEQUENCE [LARGE SCALE GENOMIC DNA]</scope>
    <source>
        <strain evidence="10 11">Jena</strain>
    </source>
</reference>
<gene>
    <name evidence="10" type="ORF">PROFUN_06878</name>
</gene>
<dbReference type="InterPro" id="IPR023395">
    <property type="entry name" value="MCP_dom_sf"/>
</dbReference>
<feature type="repeat" description="Solcar" evidence="6">
    <location>
        <begin position="525"/>
        <end position="617"/>
    </location>
</feature>
<evidence type="ECO:0000256" key="2">
    <source>
        <dbReference type="ARBA" id="ARBA00022448"/>
    </source>
</evidence>
<evidence type="ECO:0000259" key="9">
    <source>
        <dbReference type="Pfam" id="PF17180"/>
    </source>
</evidence>
<keyword evidence="3 6" id="KW-0812">Transmembrane</keyword>